<protein>
    <recommendedName>
        <fullName evidence="2">Anti-sigma-W factor RsiW</fullName>
    </recommendedName>
</protein>
<feature type="transmembrane region" description="Helical" evidence="3">
    <location>
        <begin position="73"/>
        <end position="92"/>
    </location>
</feature>
<dbReference type="OrthoDB" id="6194834at2"/>
<evidence type="ECO:0000313" key="6">
    <source>
        <dbReference type="Proteomes" id="UP000194903"/>
    </source>
</evidence>
<dbReference type="RefSeq" id="WP_087018759.1">
    <property type="nucleotide sequence ID" value="NZ_CP178353.1"/>
</dbReference>
<organism evidence="5 6">
    <name type="scientific">Butyricicoccus porcorum</name>
    <dbReference type="NCBI Taxonomy" id="1945634"/>
    <lineage>
        <taxon>Bacteria</taxon>
        <taxon>Bacillati</taxon>
        <taxon>Bacillota</taxon>
        <taxon>Clostridia</taxon>
        <taxon>Eubacteriales</taxon>
        <taxon>Butyricicoccaceae</taxon>
        <taxon>Butyricicoccus</taxon>
    </lineage>
</organism>
<name>A0A252F3M2_9FIRM</name>
<feature type="domain" description="Putative zinc-finger" evidence="4">
    <location>
        <begin position="6"/>
        <end position="40"/>
    </location>
</feature>
<feature type="transmembrane region" description="Helical" evidence="3">
    <location>
        <begin position="131"/>
        <end position="151"/>
    </location>
</feature>
<feature type="transmembrane region" description="Helical" evidence="3">
    <location>
        <begin position="256"/>
        <end position="274"/>
    </location>
</feature>
<comment type="similarity">
    <text evidence="1">Belongs to the zinc-associated anti-sigma factor (ZAS) superfamily. Anti-sigma-W factor family.</text>
</comment>
<feature type="transmembrane region" description="Helical" evidence="3">
    <location>
        <begin position="157"/>
        <end position="177"/>
    </location>
</feature>
<comment type="caution">
    <text evidence="5">The sequence shown here is derived from an EMBL/GenBank/DDBJ whole genome shotgun (WGS) entry which is preliminary data.</text>
</comment>
<evidence type="ECO:0000256" key="3">
    <source>
        <dbReference type="SAM" id="Phobius"/>
    </source>
</evidence>
<keyword evidence="3" id="KW-0812">Transmembrane</keyword>
<feature type="transmembrane region" description="Helical" evidence="3">
    <location>
        <begin position="280"/>
        <end position="301"/>
    </location>
</feature>
<evidence type="ECO:0000256" key="1">
    <source>
        <dbReference type="ARBA" id="ARBA00024353"/>
    </source>
</evidence>
<feature type="transmembrane region" description="Helical" evidence="3">
    <location>
        <begin position="229"/>
        <end position="249"/>
    </location>
</feature>
<evidence type="ECO:0000256" key="2">
    <source>
        <dbReference type="ARBA" id="ARBA00024438"/>
    </source>
</evidence>
<sequence length="307" mass="34025">MKRIDCEVIRDLLPLYVEDMASEASRRLVEDHLEECEDCRRELEEMRAGDAEKKPVYSAEPLRELRRKLHRHTAVAVSVTVFVMICIGLLIWSLCIDGSDAFGYSLLAMYLVLPLASCVCCIFAGRSGSRLKWIVPLLFAVGTAGGIYFIFHSFELFYVTAFALVPALIGIGIGIAIRRSELSEGERRASTWTAWAQRHRQAAGLIRVAGVTTIVLICLLAAMHDDGMLTVVLSMLLLPVVALVSSLAAGRSDSRYKYLVPLVFPAAVLCTPLRSWFGGMYLVLFITVPALLGLVIGLILYRSRKKE</sequence>
<keyword evidence="6" id="KW-1185">Reference proteome</keyword>
<keyword evidence="3" id="KW-0472">Membrane</keyword>
<evidence type="ECO:0000313" key="5">
    <source>
        <dbReference type="EMBL" id="OUM20394.1"/>
    </source>
</evidence>
<accession>A0A252F3M2</accession>
<dbReference type="InterPro" id="IPR041916">
    <property type="entry name" value="Anti_sigma_zinc_sf"/>
</dbReference>
<feature type="transmembrane region" description="Helical" evidence="3">
    <location>
        <begin position="205"/>
        <end position="223"/>
    </location>
</feature>
<keyword evidence="3" id="KW-1133">Transmembrane helix</keyword>
<feature type="transmembrane region" description="Helical" evidence="3">
    <location>
        <begin position="104"/>
        <end position="124"/>
    </location>
</feature>
<gene>
    <name evidence="5" type="ORF">CBW42_06020</name>
</gene>
<dbReference type="AlphaFoldDB" id="A0A252F3M2"/>
<dbReference type="Pfam" id="PF13490">
    <property type="entry name" value="zf-HC2"/>
    <property type="match status" value="1"/>
</dbReference>
<dbReference type="Proteomes" id="UP000194903">
    <property type="component" value="Unassembled WGS sequence"/>
</dbReference>
<proteinExistence type="inferred from homology"/>
<evidence type="ECO:0000259" key="4">
    <source>
        <dbReference type="Pfam" id="PF13490"/>
    </source>
</evidence>
<dbReference type="InterPro" id="IPR027383">
    <property type="entry name" value="Znf_put"/>
</dbReference>
<reference evidence="5 6" key="1">
    <citation type="submission" date="2017-05" db="EMBL/GenBank/DDBJ databases">
        <title>Butyricicoccus porcorum sp. nov. a butyrate-producing bacterium from the swine intestinal tract.</title>
        <authorList>
            <person name="Trachsel J."/>
            <person name="Humphrey S."/>
            <person name="Allen H.K."/>
        </authorList>
    </citation>
    <scope>NUCLEOTIDE SEQUENCE [LARGE SCALE GENOMIC DNA]</scope>
    <source>
        <strain evidence="5">BB10</strain>
    </source>
</reference>
<dbReference type="Gene3D" id="1.10.10.1320">
    <property type="entry name" value="Anti-sigma factor, zinc-finger domain"/>
    <property type="match status" value="1"/>
</dbReference>
<dbReference type="EMBL" id="NHOC01000005">
    <property type="protein sequence ID" value="OUM20394.1"/>
    <property type="molecule type" value="Genomic_DNA"/>
</dbReference>